<dbReference type="GeneID" id="19243439"/>
<evidence type="ECO:0008006" key="11">
    <source>
        <dbReference type="Google" id="ProtNLM"/>
    </source>
</evidence>
<evidence type="ECO:0000256" key="6">
    <source>
        <dbReference type="ARBA" id="ARBA00023136"/>
    </source>
</evidence>
<dbReference type="HOGENOM" id="CLU_094308_1_0_1"/>
<evidence type="ECO:0000313" key="10">
    <source>
        <dbReference type="Proteomes" id="UP000019373"/>
    </source>
</evidence>
<comment type="similarity">
    <text evidence="2">Belongs to the TMEM208 family.</text>
</comment>
<evidence type="ECO:0000256" key="3">
    <source>
        <dbReference type="ARBA" id="ARBA00022692"/>
    </source>
</evidence>
<feature type="transmembrane region" description="Helical" evidence="8">
    <location>
        <begin position="90"/>
        <end position="108"/>
    </location>
</feature>
<dbReference type="OMA" id="GRPKYDA"/>
<dbReference type="PANTHER" id="PTHR13505">
    <property type="entry name" value="TRANSMEMBRANE PROTEIN 208"/>
    <property type="match status" value="1"/>
</dbReference>
<keyword evidence="3 8" id="KW-0812">Transmembrane</keyword>
<sequence>MAQKAAKSLASRNTFILRRNHLVTVALHLLFLLFQILLVRPRSWVLYLTFCLPAIAIEVYLDVIGRPEYSHDGFLRRPGQDLDAQGLTDYMWDVVYWTWINILLVLIFGNNAWWLYLVVPAYTIYLAATTVGGLKAMFSPPKDDEGATTTASEKRISQGHKEPLQLSVHNPEDQTQGIGQGPNHTSSGVTK</sequence>
<dbReference type="GO" id="GO:0005773">
    <property type="term" value="C:vacuole"/>
    <property type="evidence" value="ECO:0007669"/>
    <property type="project" value="GOC"/>
</dbReference>
<reference evidence="10" key="1">
    <citation type="journal article" date="2014" name="BMC Genomics">
        <title>Genome characteristics reveal the impact of lichenization on lichen-forming fungus Endocarpon pusillum Hedwig (Verrucariales, Ascomycota).</title>
        <authorList>
            <person name="Wang Y.-Y."/>
            <person name="Liu B."/>
            <person name="Zhang X.-Y."/>
            <person name="Zhou Q.-M."/>
            <person name="Zhang T."/>
            <person name="Li H."/>
            <person name="Yu Y.-F."/>
            <person name="Zhang X.-L."/>
            <person name="Hao X.-Y."/>
            <person name="Wang M."/>
            <person name="Wang L."/>
            <person name="Wei J.-C."/>
        </authorList>
    </citation>
    <scope>NUCLEOTIDE SEQUENCE [LARGE SCALE GENOMIC DNA]</scope>
    <source>
        <strain evidence="10">Z07020 / HMAS-L-300199</strain>
    </source>
</reference>
<evidence type="ECO:0000256" key="1">
    <source>
        <dbReference type="ARBA" id="ARBA00004477"/>
    </source>
</evidence>
<dbReference type="AlphaFoldDB" id="U1HNC4"/>
<feature type="compositionally biased region" description="Polar residues" evidence="7">
    <location>
        <begin position="173"/>
        <end position="191"/>
    </location>
</feature>
<dbReference type="eggNOG" id="KOG3269">
    <property type="taxonomic scope" value="Eukaryota"/>
</dbReference>
<evidence type="ECO:0000256" key="7">
    <source>
        <dbReference type="SAM" id="MobiDB-lite"/>
    </source>
</evidence>
<dbReference type="RefSeq" id="XP_007803823.1">
    <property type="nucleotide sequence ID" value="XM_007805632.1"/>
</dbReference>
<comment type="subcellular location">
    <subcellularLocation>
        <location evidence="1">Endoplasmic reticulum membrane</location>
        <topology evidence="1">Multi-pass membrane protein</topology>
    </subcellularLocation>
</comment>
<dbReference type="PANTHER" id="PTHR13505:SF7">
    <property type="entry name" value="TRANSMEMBRANE PROTEIN 208"/>
    <property type="match status" value="1"/>
</dbReference>
<name>U1HNC4_ENDPU</name>
<keyword evidence="4" id="KW-0256">Endoplasmic reticulum</keyword>
<feature type="transmembrane region" description="Helical" evidence="8">
    <location>
        <begin position="21"/>
        <end position="38"/>
    </location>
</feature>
<organism evidence="9 10">
    <name type="scientific">Endocarpon pusillum (strain Z07020 / HMAS-L-300199)</name>
    <name type="common">Lichen-forming fungus</name>
    <dbReference type="NCBI Taxonomy" id="1263415"/>
    <lineage>
        <taxon>Eukaryota</taxon>
        <taxon>Fungi</taxon>
        <taxon>Dikarya</taxon>
        <taxon>Ascomycota</taxon>
        <taxon>Pezizomycotina</taxon>
        <taxon>Eurotiomycetes</taxon>
        <taxon>Chaetothyriomycetidae</taxon>
        <taxon>Verrucariales</taxon>
        <taxon>Verrucariaceae</taxon>
        <taxon>Endocarpon</taxon>
    </lineage>
</organism>
<evidence type="ECO:0000256" key="4">
    <source>
        <dbReference type="ARBA" id="ARBA00022824"/>
    </source>
</evidence>
<evidence type="ECO:0000256" key="8">
    <source>
        <dbReference type="SAM" id="Phobius"/>
    </source>
</evidence>
<keyword evidence="6 8" id="KW-0472">Membrane</keyword>
<feature type="region of interest" description="Disordered" evidence="7">
    <location>
        <begin position="142"/>
        <end position="191"/>
    </location>
</feature>
<dbReference type="Pfam" id="PF05620">
    <property type="entry name" value="TMEM208_SND2"/>
    <property type="match status" value="1"/>
</dbReference>
<evidence type="ECO:0000256" key="5">
    <source>
        <dbReference type="ARBA" id="ARBA00022989"/>
    </source>
</evidence>
<dbReference type="Proteomes" id="UP000019373">
    <property type="component" value="Unassembled WGS sequence"/>
</dbReference>
<dbReference type="GO" id="GO:0006624">
    <property type="term" value="P:vacuolar protein processing"/>
    <property type="evidence" value="ECO:0007669"/>
    <property type="project" value="TreeGrafter"/>
</dbReference>
<protein>
    <recommendedName>
        <fullName evidence="11">DUF788 domain protein</fullName>
    </recommendedName>
</protein>
<dbReference type="GO" id="GO:0005789">
    <property type="term" value="C:endoplasmic reticulum membrane"/>
    <property type="evidence" value="ECO:0007669"/>
    <property type="project" value="UniProtKB-SubCell"/>
</dbReference>
<feature type="transmembrane region" description="Helical" evidence="8">
    <location>
        <begin position="114"/>
        <end position="134"/>
    </location>
</feature>
<dbReference type="EMBL" id="KE721310">
    <property type="protein sequence ID" value="ERF70529.1"/>
    <property type="molecule type" value="Genomic_DNA"/>
</dbReference>
<accession>U1HNC4</accession>
<evidence type="ECO:0000256" key="2">
    <source>
        <dbReference type="ARBA" id="ARBA00009950"/>
    </source>
</evidence>
<proteinExistence type="inferred from homology"/>
<evidence type="ECO:0000313" key="9">
    <source>
        <dbReference type="EMBL" id="ERF70529.1"/>
    </source>
</evidence>
<dbReference type="OrthoDB" id="10012212at2759"/>
<gene>
    <name evidence="9" type="ORF">EPUS_08591</name>
</gene>
<dbReference type="InterPro" id="IPR008506">
    <property type="entry name" value="SND2/TMEM208"/>
</dbReference>
<feature type="transmembrane region" description="Helical" evidence="8">
    <location>
        <begin position="44"/>
        <end position="61"/>
    </location>
</feature>
<feature type="compositionally biased region" description="Basic and acidic residues" evidence="7">
    <location>
        <begin position="152"/>
        <end position="163"/>
    </location>
</feature>
<keyword evidence="5 8" id="KW-1133">Transmembrane helix</keyword>
<keyword evidence="10" id="KW-1185">Reference proteome</keyword>